<dbReference type="Proteomes" id="UP000641646">
    <property type="component" value="Unassembled WGS sequence"/>
</dbReference>
<dbReference type="InterPro" id="IPR013424">
    <property type="entry name" value="Ice-binding_C"/>
</dbReference>
<evidence type="ECO:0000256" key="2">
    <source>
        <dbReference type="SAM" id="SignalP"/>
    </source>
</evidence>
<comment type="caution">
    <text evidence="3">The sequence shown here is derived from an EMBL/GenBank/DDBJ whole genome shotgun (WGS) entry which is preliminary data.</text>
</comment>
<sequence>MKAHFFKAVSAVTALTAVMATTDIAKAASFTCSTIDGAGHDATRICSTSLAPSLTDIIDESLFLPQFNSSELGTLNSVSLEFTGLLEGGAGFESKDAKSTSITVELGGLLTLKDLNGQSLFELNPKKLYNYSVTKYDGIINFAGTSGKTIDGVTAQQTGQKIFTGSQLSTFIGTANIEYLFSAEAKSKVTGTGNIISYVDTFAGSDLKVSYQYTRKVPEPSVIFGLGAAVILAILVERKKFRKKASNKLEVKLHTKIDN</sequence>
<reference evidence="3" key="2">
    <citation type="submission" date="2020-08" db="EMBL/GenBank/DDBJ databases">
        <authorList>
            <person name="Chen M."/>
            <person name="Teng W."/>
            <person name="Zhao L."/>
            <person name="Hu C."/>
            <person name="Zhou Y."/>
            <person name="Han B."/>
            <person name="Song L."/>
            <person name="Shu W."/>
        </authorList>
    </citation>
    <scope>NUCLEOTIDE SEQUENCE</scope>
    <source>
        <strain evidence="3">FACHB-1375</strain>
    </source>
</reference>
<dbReference type="AlphaFoldDB" id="A0A926VDR7"/>
<protein>
    <submittedName>
        <fullName evidence="3">Choice-of-anchor E domain-containing protein</fullName>
    </submittedName>
</protein>
<gene>
    <name evidence="3" type="ORF">H6G03_12915</name>
</gene>
<keyword evidence="1" id="KW-0472">Membrane</keyword>
<evidence type="ECO:0000313" key="3">
    <source>
        <dbReference type="EMBL" id="MBD2181996.1"/>
    </source>
</evidence>
<evidence type="ECO:0000313" key="4">
    <source>
        <dbReference type="Proteomes" id="UP000641646"/>
    </source>
</evidence>
<keyword evidence="4" id="KW-1185">Reference proteome</keyword>
<dbReference type="RefSeq" id="WP_190464805.1">
    <property type="nucleotide sequence ID" value="NZ_JACJPW010000029.1"/>
</dbReference>
<evidence type="ECO:0000256" key="1">
    <source>
        <dbReference type="SAM" id="Phobius"/>
    </source>
</evidence>
<dbReference type="EMBL" id="JACJPW010000029">
    <property type="protein sequence ID" value="MBD2181996.1"/>
    <property type="molecule type" value="Genomic_DNA"/>
</dbReference>
<accession>A0A926VDR7</accession>
<reference evidence="3" key="1">
    <citation type="journal article" date="2015" name="ISME J.">
        <title>Draft Genome Sequence of Streptomyces incarnatus NRRL8089, which Produces the Nucleoside Antibiotic Sinefungin.</title>
        <authorList>
            <person name="Oshima K."/>
            <person name="Hattori M."/>
            <person name="Shimizu H."/>
            <person name="Fukuda K."/>
            <person name="Nemoto M."/>
            <person name="Inagaki K."/>
            <person name="Tamura T."/>
        </authorList>
    </citation>
    <scope>NUCLEOTIDE SEQUENCE</scope>
    <source>
        <strain evidence="3">FACHB-1375</strain>
    </source>
</reference>
<keyword evidence="1" id="KW-0812">Transmembrane</keyword>
<dbReference type="NCBIfam" id="NF033208">
    <property type="entry name" value="choice_anch_E"/>
    <property type="match status" value="1"/>
</dbReference>
<feature type="chain" id="PRO_5037320073" evidence="2">
    <location>
        <begin position="28"/>
        <end position="259"/>
    </location>
</feature>
<keyword evidence="2" id="KW-0732">Signal</keyword>
<proteinExistence type="predicted"/>
<name>A0A926VDR7_9CYAN</name>
<feature type="transmembrane region" description="Helical" evidence="1">
    <location>
        <begin position="220"/>
        <end position="236"/>
    </location>
</feature>
<keyword evidence="1" id="KW-1133">Transmembrane helix</keyword>
<feature type="signal peptide" evidence="2">
    <location>
        <begin position="1"/>
        <end position="27"/>
    </location>
</feature>
<organism evidence="3 4">
    <name type="scientific">Aerosakkonema funiforme FACHB-1375</name>
    <dbReference type="NCBI Taxonomy" id="2949571"/>
    <lineage>
        <taxon>Bacteria</taxon>
        <taxon>Bacillati</taxon>
        <taxon>Cyanobacteriota</taxon>
        <taxon>Cyanophyceae</taxon>
        <taxon>Oscillatoriophycideae</taxon>
        <taxon>Aerosakkonematales</taxon>
        <taxon>Aerosakkonemataceae</taxon>
        <taxon>Aerosakkonema</taxon>
    </lineage>
</organism>
<dbReference type="NCBIfam" id="TIGR02595">
    <property type="entry name" value="PEP_CTERM"/>
    <property type="match status" value="1"/>
</dbReference>